<dbReference type="AlphaFoldDB" id="A0A8H2VHE1"/>
<dbReference type="Proteomes" id="UP000644660">
    <property type="component" value="Unassembled WGS sequence"/>
</dbReference>
<protein>
    <submittedName>
        <fullName evidence="2">Similar to Saccharomyces cerevisiae YDR118W APC4 Subunit of the Anaphase-Promoting Complex/Cyclosome (APC/C)</fullName>
    </submittedName>
</protein>
<accession>A0A8H2VHE1</accession>
<keyword evidence="3" id="KW-1185">Reference proteome</keyword>
<dbReference type="RefSeq" id="XP_041407553.1">
    <property type="nucleotide sequence ID" value="XM_041551619.1"/>
</dbReference>
<reference evidence="2 3" key="1">
    <citation type="submission" date="2020-05" db="EMBL/GenBank/DDBJ databases">
        <authorList>
            <person name="Casaregola S."/>
            <person name="Devillers H."/>
            <person name="Grondin C."/>
        </authorList>
    </citation>
    <scope>NUCLEOTIDE SEQUENCE [LARGE SCALE GENOMIC DNA]</scope>
    <source>
        <strain evidence="2 3">CLIB 1767</strain>
    </source>
</reference>
<feature type="domain" description="Anaphase-promoting complex subunit 4 long" evidence="1">
    <location>
        <begin position="218"/>
        <end position="418"/>
    </location>
</feature>
<sequence>MSEEEFYRIEDPEQDLYLTRQGKSIIVKRRSDDQQISSTYIRDWTQLVGCHWDTILGRYLSIMFNDGSIRLIDTNDNGKLISFMRTGLTNSDSSYWSRLLVNTSNKGIKIMNISESFPNLTKFSMENETIKFEPFDLVSKKWRKIDNDPINEKKGNKRQVLDFHIMHSGLNDEVSFILNGSLSLKTMNNGQGQKVCKIINEDSGIYQFWYSEGHRHEIDLSLILGNNNNMSLLHDIIEFQELIQYLKTNITFLHDKIIKPYTDFLEKITNVSYDRLELYDDLNQLIFTGEVEETLADWLKYTIGERNIQTWRDKSSKMYENGSEVLQLGIINAFERVFISLERISGSLSLLFNNNNNNNNTISDDEDGTQFESQLAKLYELFKIMFKTTHEIISTNNRSRRIIKHFLDWLEDKVREVNKTDNDANNNEHKNKNLDYFDEATTVPHIKEGLKLVCFSSNDNDNFFFISKEFNGILNEITQIVTTEIINISIIPKFESFLIQKDYHTIFPHEDNLTSFELLDIATMNIASTSPIVIGSSKDVSIMVYKRTAQQQGEVDHIFIGTLYGSQINLSTFPLWEVQAAHLTPTQLYSQRIKKSSNRFNLILQVRTASGVIEYLPYIFEIRQHSRGNNNIVIGIRHQNENNDNDHPGYTSDWFAQNFSIEQIYPELTTEQQNNINATH</sequence>
<dbReference type="EMBL" id="CAEFZW010000007">
    <property type="protein sequence ID" value="CAB4255709.1"/>
    <property type="molecule type" value="Genomic_DNA"/>
</dbReference>
<dbReference type="OrthoDB" id="2110451at2759"/>
<dbReference type="GeneID" id="64858767"/>
<evidence type="ECO:0000313" key="2">
    <source>
        <dbReference type="EMBL" id="CAB4255709.1"/>
    </source>
</evidence>
<comment type="caution">
    <text evidence="2">The sequence shown here is derived from an EMBL/GenBank/DDBJ whole genome shotgun (WGS) entry which is preliminary data.</text>
</comment>
<organism evidence="2 3">
    <name type="scientific">Maudiozyma barnettii</name>
    <dbReference type="NCBI Taxonomy" id="61262"/>
    <lineage>
        <taxon>Eukaryota</taxon>
        <taxon>Fungi</taxon>
        <taxon>Dikarya</taxon>
        <taxon>Ascomycota</taxon>
        <taxon>Saccharomycotina</taxon>
        <taxon>Saccharomycetes</taxon>
        <taxon>Saccharomycetales</taxon>
        <taxon>Saccharomycetaceae</taxon>
        <taxon>Maudiozyma</taxon>
    </lineage>
</organism>
<gene>
    <name evidence="2" type="ORF">KABA2_07S02706</name>
</gene>
<evidence type="ECO:0000313" key="3">
    <source>
        <dbReference type="Proteomes" id="UP000644660"/>
    </source>
</evidence>
<proteinExistence type="predicted"/>
<dbReference type="Pfam" id="PF12896">
    <property type="entry name" value="ANAPC4"/>
    <property type="match status" value="1"/>
</dbReference>
<dbReference type="InterPro" id="IPR024790">
    <property type="entry name" value="APC4_long_dom"/>
</dbReference>
<name>A0A8H2VHE1_9SACH</name>
<evidence type="ECO:0000259" key="1">
    <source>
        <dbReference type="Pfam" id="PF12896"/>
    </source>
</evidence>